<dbReference type="PRINTS" id="PR00080">
    <property type="entry name" value="SDRFAMILY"/>
</dbReference>
<proteinExistence type="inferred from homology"/>
<evidence type="ECO:0000259" key="4">
    <source>
        <dbReference type="SMART" id="SM00822"/>
    </source>
</evidence>
<evidence type="ECO:0000313" key="5">
    <source>
        <dbReference type="EMBL" id="TYP82926.1"/>
    </source>
</evidence>
<dbReference type="PANTHER" id="PTHR42901">
    <property type="entry name" value="ALCOHOL DEHYDROGENASE"/>
    <property type="match status" value="1"/>
</dbReference>
<name>A0A5S5CN98_9ACTN</name>
<comment type="similarity">
    <text evidence="1 3">Belongs to the short-chain dehydrogenases/reductases (SDR) family.</text>
</comment>
<dbReference type="PROSITE" id="PS00061">
    <property type="entry name" value="ADH_SHORT"/>
    <property type="match status" value="1"/>
</dbReference>
<keyword evidence="6" id="KW-1185">Reference proteome</keyword>
<evidence type="ECO:0000256" key="2">
    <source>
        <dbReference type="ARBA" id="ARBA00023002"/>
    </source>
</evidence>
<organism evidence="5 6">
    <name type="scientific">Blastococcus xanthinilyticus</name>
    <dbReference type="NCBI Taxonomy" id="1564164"/>
    <lineage>
        <taxon>Bacteria</taxon>
        <taxon>Bacillati</taxon>
        <taxon>Actinomycetota</taxon>
        <taxon>Actinomycetes</taxon>
        <taxon>Geodermatophilales</taxon>
        <taxon>Geodermatophilaceae</taxon>
        <taxon>Blastococcus</taxon>
    </lineage>
</organism>
<comment type="caution">
    <text evidence="5">The sequence shown here is derived from an EMBL/GenBank/DDBJ whole genome shotgun (WGS) entry which is preliminary data.</text>
</comment>
<dbReference type="GO" id="GO:0016616">
    <property type="term" value="F:oxidoreductase activity, acting on the CH-OH group of donors, NAD or NADP as acceptor"/>
    <property type="evidence" value="ECO:0007669"/>
    <property type="project" value="UniProtKB-ARBA"/>
</dbReference>
<dbReference type="SMART" id="SM00822">
    <property type="entry name" value="PKS_KR"/>
    <property type="match status" value="1"/>
</dbReference>
<dbReference type="AlphaFoldDB" id="A0A5S5CN98"/>
<gene>
    <name evidence="5" type="ORF">BD833_11758</name>
</gene>
<reference evidence="5 6" key="1">
    <citation type="submission" date="2019-07" db="EMBL/GenBank/DDBJ databases">
        <title>Genomic Encyclopedia of Archaeal and Bacterial Type Strains, Phase II (KMG-II): from individual species to whole genera.</title>
        <authorList>
            <person name="Goeker M."/>
        </authorList>
    </citation>
    <scope>NUCLEOTIDE SEQUENCE [LARGE SCALE GENOMIC DNA]</scope>
    <source>
        <strain evidence="5 6">DSM 46842</strain>
    </source>
</reference>
<dbReference type="Gene3D" id="3.40.50.720">
    <property type="entry name" value="NAD(P)-binding Rossmann-like Domain"/>
    <property type="match status" value="1"/>
</dbReference>
<evidence type="ECO:0000313" key="6">
    <source>
        <dbReference type="Proteomes" id="UP000322499"/>
    </source>
</evidence>
<dbReference type="InterPro" id="IPR057326">
    <property type="entry name" value="KR_dom"/>
</dbReference>
<feature type="domain" description="Ketoreductase" evidence="4">
    <location>
        <begin position="19"/>
        <end position="193"/>
    </location>
</feature>
<keyword evidence="2" id="KW-0560">Oxidoreductase</keyword>
<accession>A0A5S5CN98</accession>
<protein>
    <recommendedName>
        <fullName evidence="4">Ketoreductase domain-containing protein</fullName>
    </recommendedName>
</protein>
<dbReference type="PANTHER" id="PTHR42901:SF1">
    <property type="entry name" value="ALCOHOL DEHYDROGENASE"/>
    <property type="match status" value="1"/>
</dbReference>
<evidence type="ECO:0000256" key="3">
    <source>
        <dbReference type="RuleBase" id="RU000363"/>
    </source>
</evidence>
<dbReference type="SUPFAM" id="SSF51735">
    <property type="entry name" value="NAD(P)-binding Rossmann-fold domains"/>
    <property type="match status" value="1"/>
</dbReference>
<dbReference type="EMBL" id="VNHW01000017">
    <property type="protein sequence ID" value="TYP82926.1"/>
    <property type="molecule type" value="Genomic_DNA"/>
</dbReference>
<dbReference type="InterPro" id="IPR036291">
    <property type="entry name" value="NAD(P)-bd_dom_sf"/>
</dbReference>
<dbReference type="InterPro" id="IPR002347">
    <property type="entry name" value="SDR_fam"/>
</dbReference>
<evidence type="ECO:0000256" key="1">
    <source>
        <dbReference type="ARBA" id="ARBA00006484"/>
    </source>
</evidence>
<dbReference type="Proteomes" id="UP000322499">
    <property type="component" value="Unassembled WGS sequence"/>
</dbReference>
<dbReference type="Pfam" id="PF00106">
    <property type="entry name" value="adh_short"/>
    <property type="match status" value="1"/>
</dbReference>
<sequence>MTAPSPSPERKKQPMAPSPVVLVTGASSGIGRACVEAFLAQGARVVAAARRSDRLEDLRSQHGDAVLPVSLDVRDRAQVDEVLGSLPEGWSPVDVLVNNAGLARGKTPLHKDDPDDWDQMLDTNVRGLLNVSGAVLPGMVERGSGHVINIGSNAGREVYPGGTVYCATKAAVERITRGMRMDVLGSGVKISEVDPGMVETEFSEVRFHGDKEAAAAVYDGVTPLAAADIANVVTWVADQPPHVVIADVLVYPLDQAGSGKIARRK</sequence>
<dbReference type="InterPro" id="IPR020904">
    <property type="entry name" value="Sc_DH/Rdtase_CS"/>
</dbReference>
<dbReference type="FunFam" id="3.40.50.720:FF:000047">
    <property type="entry name" value="NADP-dependent L-serine/L-allo-threonine dehydrogenase"/>
    <property type="match status" value="1"/>
</dbReference>
<dbReference type="PRINTS" id="PR00081">
    <property type="entry name" value="GDHRDH"/>
</dbReference>